<dbReference type="EMBL" id="JACHMH010000001">
    <property type="protein sequence ID" value="MBB4675158.1"/>
    <property type="molecule type" value="Genomic_DNA"/>
</dbReference>
<evidence type="ECO:0000313" key="3">
    <source>
        <dbReference type="Proteomes" id="UP000533598"/>
    </source>
</evidence>
<evidence type="ECO:0000256" key="1">
    <source>
        <dbReference type="SAM" id="SignalP"/>
    </source>
</evidence>
<keyword evidence="1" id="KW-0732">Signal</keyword>
<protein>
    <recommendedName>
        <fullName evidence="4">Lipoprotein</fullName>
    </recommendedName>
</protein>
<feature type="signal peptide" evidence="1">
    <location>
        <begin position="1"/>
        <end position="20"/>
    </location>
</feature>
<dbReference type="AlphaFoldDB" id="A0A7W7FS86"/>
<organism evidence="2 3">
    <name type="scientific">Crossiella cryophila</name>
    <dbReference type="NCBI Taxonomy" id="43355"/>
    <lineage>
        <taxon>Bacteria</taxon>
        <taxon>Bacillati</taxon>
        <taxon>Actinomycetota</taxon>
        <taxon>Actinomycetes</taxon>
        <taxon>Pseudonocardiales</taxon>
        <taxon>Pseudonocardiaceae</taxon>
        <taxon>Crossiella</taxon>
    </lineage>
</organism>
<accession>A0A7W7FS86</accession>
<evidence type="ECO:0008006" key="4">
    <source>
        <dbReference type="Google" id="ProtNLM"/>
    </source>
</evidence>
<dbReference type="PROSITE" id="PS51257">
    <property type="entry name" value="PROKAR_LIPOPROTEIN"/>
    <property type="match status" value="1"/>
</dbReference>
<proteinExistence type="predicted"/>
<keyword evidence="3" id="KW-1185">Reference proteome</keyword>
<comment type="caution">
    <text evidence="2">The sequence shown here is derived from an EMBL/GenBank/DDBJ whole genome shotgun (WGS) entry which is preliminary data.</text>
</comment>
<reference evidence="2 3" key="1">
    <citation type="submission" date="2020-08" db="EMBL/GenBank/DDBJ databases">
        <title>Sequencing the genomes of 1000 actinobacteria strains.</title>
        <authorList>
            <person name="Klenk H.-P."/>
        </authorList>
    </citation>
    <scope>NUCLEOTIDE SEQUENCE [LARGE SCALE GENOMIC DNA]</scope>
    <source>
        <strain evidence="2 3">DSM 44230</strain>
    </source>
</reference>
<dbReference type="RefSeq" id="WP_185001175.1">
    <property type="nucleotide sequence ID" value="NZ_BAAAUI010000026.1"/>
</dbReference>
<dbReference type="Proteomes" id="UP000533598">
    <property type="component" value="Unassembled WGS sequence"/>
</dbReference>
<gene>
    <name evidence="2" type="ORF">HNR67_001276</name>
</gene>
<sequence length="190" mass="21197">MKVRLFALATLLLLGTSACTVRFYTSTTEITPTAAPDPAAATWLAKSCALSLPVVSQKQQRVKELDESALPEERARQFARLYRDMAGWHETARKAHLDFIEPGPDGSAPFRLHWIALHEENQRVLTEVAPMLERAKITAEADLKLVRTDVDAIIDRSEKGRVQRNRQLSRELPPGFVAAFHTVPACKKLG</sequence>
<name>A0A7W7FS86_9PSEU</name>
<feature type="chain" id="PRO_5039458752" description="Lipoprotein" evidence="1">
    <location>
        <begin position="21"/>
        <end position="190"/>
    </location>
</feature>
<evidence type="ECO:0000313" key="2">
    <source>
        <dbReference type="EMBL" id="MBB4675158.1"/>
    </source>
</evidence>